<protein>
    <submittedName>
        <fullName evidence="5">NADPH-dependent FMN reductase</fullName>
    </submittedName>
</protein>
<keyword evidence="6" id="KW-1185">Reference proteome</keyword>
<feature type="domain" description="NADPH-dependent FMN reductase-like" evidence="4">
    <location>
        <begin position="10"/>
        <end position="159"/>
    </location>
</feature>
<evidence type="ECO:0000313" key="6">
    <source>
        <dbReference type="Proteomes" id="UP000282674"/>
    </source>
</evidence>
<dbReference type="Gene3D" id="3.40.50.360">
    <property type="match status" value="1"/>
</dbReference>
<sequence length="204" mass="21861">MTTPTTTRSLAVVSAGLREPSSTRMLADRLAQATAEALRERGEEAVVEVVELRTLGHDLVNNLVSGFPAGELKGAVEAVTGADALIAVTPVFQASYSGLFKTFFDVLDKDALENTPTLLGATGGTPRHSLAIDFAMRPLFAYLRASVQRTAVYAATEDWGSGELAERVTRAGRELADTIIGRAPAAKPDPFEEPVPFERLLFKE</sequence>
<dbReference type="NCBIfam" id="TIGR04037">
    <property type="entry name" value="LLM_duo_CE1759"/>
    <property type="match status" value="1"/>
</dbReference>
<dbReference type="Pfam" id="PF03358">
    <property type="entry name" value="FMN_red"/>
    <property type="match status" value="1"/>
</dbReference>
<reference evidence="5 6" key="1">
    <citation type="submission" date="2018-10" db="EMBL/GenBank/DDBJ databases">
        <title>Isolation from soil.</title>
        <authorList>
            <person name="Hu J."/>
        </authorList>
    </citation>
    <scope>NUCLEOTIDE SEQUENCE [LARGE SCALE GENOMIC DNA]</scope>
    <source>
        <strain evidence="5 6">NEAU-Ht49</strain>
    </source>
</reference>
<dbReference type="InterPro" id="IPR029039">
    <property type="entry name" value="Flavoprotein-like_sf"/>
</dbReference>
<dbReference type="EMBL" id="RFFG01000046">
    <property type="protein sequence ID" value="RMI41111.1"/>
    <property type="molecule type" value="Genomic_DNA"/>
</dbReference>
<gene>
    <name evidence="5" type="ORF">EBO15_24395</name>
</gene>
<proteinExistence type="predicted"/>
<dbReference type="PANTHER" id="PTHR43408:SF2">
    <property type="entry name" value="FMN REDUCTASE (NADPH)"/>
    <property type="match status" value="1"/>
</dbReference>
<dbReference type="SUPFAM" id="SSF52218">
    <property type="entry name" value="Flavoproteins"/>
    <property type="match status" value="1"/>
</dbReference>
<dbReference type="InterPro" id="IPR005025">
    <property type="entry name" value="FMN_Rdtase-like_dom"/>
</dbReference>
<evidence type="ECO:0000256" key="2">
    <source>
        <dbReference type="ARBA" id="ARBA00022643"/>
    </source>
</evidence>
<dbReference type="RefSeq" id="WP_122196762.1">
    <property type="nucleotide sequence ID" value="NZ_JBHSKC010000004.1"/>
</dbReference>
<keyword evidence="1" id="KW-0285">Flavoprotein</keyword>
<dbReference type="InterPro" id="IPR051814">
    <property type="entry name" value="NAD(P)H-dep_FMN_reductase"/>
</dbReference>
<accession>A0A3M2LUE2</accession>
<name>A0A3M2LUE2_9ACTN</name>
<keyword evidence="2" id="KW-0288">FMN</keyword>
<evidence type="ECO:0000313" key="5">
    <source>
        <dbReference type="EMBL" id="RMI41111.1"/>
    </source>
</evidence>
<dbReference type="AlphaFoldDB" id="A0A3M2LUE2"/>
<organism evidence="5 6">
    <name type="scientific">Actinomadura harenae</name>
    <dbReference type="NCBI Taxonomy" id="2483351"/>
    <lineage>
        <taxon>Bacteria</taxon>
        <taxon>Bacillati</taxon>
        <taxon>Actinomycetota</taxon>
        <taxon>Actinomycetes</taxon>
        <taxon>Streptosporangiales</taxon>
        <taxon>Thermomonosporaceae</taxon>
        <taxon>Actinomadura</taxon>
    </lineage>
</organism>
<evidence type="ECO:0000256" key="3">
    <source>
        <dbReference type="ARBA" id="ARBA00023002"/>
    </source>
</evidence>
<dbReference type="GO" id="GO:0016491">
    <property type="term" value="F:oxidoreductase activity"/>
    <property type="evidence" value="ECO:0007669"/>
    <property type="project" value="UniProtKB-KW"/>
</dbReference>
<evidence type="ECO:0000259" key="4">
    <source>
        <dbReference type="Pfam" id="PF03358"/>
    </source>
</evidence>
<dbReference type="InterPro" id="IPR023932">
    <property type="entry name" value="CE1759_FMN_reduct"/>
</dbReference>
<evidence type="ECO:0000256" key="1">
    <source>
        <dbReference type="ARBA" id="ARBA00022630"/>
    </source>
</evidence>
<keyword evidence="3" id="KW-0560">Oxidoreductase</keyword>
<dbReference type="PANTHER" id="PTHR43408">
    <property type="entry name" value="FMN REDUCTASE (NADPH)"/>
    <property type="match status" value="1"/>
</dbReference>
<dbReference type="Proteomes" id="UP000282674">
    <property type="component" value="Unassembled WGS sequence"/>
</dbReference>
<dbReference type="OrthoDB" id="1643408at2"/>
<comment type="caution">
    <text evidence="5">The sequence shown here is derived from an EMBL/GenBank/DDBJ whole genome shotgun (WGS) entry which is preliminary data.</text>
</comment>